<evidence type="ECO:0000313" key="2">
    <source>
        <dbReference type="Proteomes" id="UP000269019"/>
    </source>
</evidence>
<keyword evidence="2" id="KW-1185">Reference proteome</keyword>
<dbReference type="AlphaFoldDB" id="A0A3G6J8X7"/>
<proteinExistence type="predicted"/>
<sequence>MALQHIVPGLHRNAGAVGKLSAGFTVDVRCLLGQLATMVDMVFSAPARQPVGATILSLQTDCGDSLQTSMSTPKEQ</sequence>
<dbReference type="KEGG" id="ccho:CCHOA_02465"/>
<accession>A0A3G6J8X7</accession>
<name>A0A3G6J8X7_9CORY</name>
<protein>
    <submittedName>
        <fullName evidence="1">Uncharacterized protein</fullName>
    </submittedName>
</protein>
<evidence type="ECO:0000313" key="1">
    <source>
        <dbReference type="EMBL" id="AZA12910.1"/>
    </source>
</evidence>
<organism evidence="1 2">
    <name type="scientific">Corynebacterium choanae</name>
    <dbReference type="NCBI Taxonomy" id="1862358"/>
    <lineage>
        <taxon>Bacteria</taxon>
        <taxon>Bacillati</taxon>
        <taxon>Actinomycetota</taxon>
        <taxon>Actinomycetes</taxon>
        <taxon>Mycobacteriales</taxon>
        <taxon>Corynebacteriaceae</taxon>
        <taxon>Corynebacterium</taxon>
    </lineage>
</organism>
<dbReference type="Proteomes" id="UP000269019">
    <property type="component" value="Chromosome"/>
</dbReference>
<dbReference type="EMBL" id="CP033896">
    <property type="protein sequence ID" value="AZA12910.1"/>
    <property type="molecule type" value="Genomic_DNA"/>
</dbReference>
<reference evidence="1 2" key="1">
    <citation type="submission" date="2018-11" db="EMBL/GenBank/DDBJ databases">
        <authorList>
            <person name="Kleinhagauer T."/>
            <person name="Glaeser S.P."/>
            <person name="Spergser J."/>
            <person name="Ruckert C."/>
            <person name="Kaempfer P."/>
            <person name="Busse H.-J."/>
        </authorList>
    </citation>
    <scope>NUCLEOTIDE SEQUENCE [LARGE SCALE GENOMIC DNA]</scope>
    <source>
        <strain evidence="1 2">200CH</strain>
    </source>
</reference>
<gene>
    <name evidence="1" type="ORF">CCHOA_02465</name>
</gene>